<dbReference type="RefSeq" id="WP_161826232.1">
    <property type="nucleotide sequence ID" value="NZ_WVIC01000032.1"/>
</dbReference>
<accession>A0A8K1ZYZ7</accession>
<proteinExistence type="predicted"/>
<dbReference type="EMBL" id="WVIC01000032">
    <property type="protein sequence ID" value="NCJ07754.1"/>
    <property type="molecule type" value="Genomic_DNA"/>
</dbReference>
<evidence type="ECO:0000313" key="1">
    <source>
        <dbReference type="EMBL" id="NCJ07754.1"/>
    </source>
</evidence>
<dbReference type="Proteomes" id="UP000607397">
    <property type="component" value="Unassembled WGS sequence"/>
</dbReference>
<gene>
    <name evidence="1" type="ORF">GS597_14795</name>
</gene>
<sequence>MDLQAQIQTLIREAPQDGQTPQAVLKISPALLQVAQTLKFPQYYILQTLQQNWQITTLQHRQDPSQQKTVIYAYAQLVDATQASKTVGLVAVAVPVIQLLFQLLALDAVDSIIFQEQSHQPQNGVEVPRQGLQRLVQQQIQPPPYLA</sequence>
<comment type="caution">
    <text evidence="1">The sequence shown here is derived from an EMBL/GenBank/DDBJ whole genome shotgun (WGS) entry which is preliminary data.</text>
</comment>
<evidence type="ECO:0000313" key="2">
    <source>
        <dbReference type="Proteomes" id="UP000607397"/>
    </source>
</evidence>
<organism evidence="1 2">
    <name type="scientific">Petrachloros mirabilis ULC683</name>
    <dbReference type="NCBI Taxonomy" id="2781853"/>
    <lineage>
        <taxon>Bacteria</taxon>
        <taxon>Bacillati</taxon>
        <taxon>Cyanobacteriota</taxon>
        <taxon>Cyanophyceae</taxon>
        <taxon>Synechococcales</taxon>
        <taxon>Petrachlorosaceae</taxon>
        <taxon>Petrachloros</taxon>
        <taxon>Petrachloros mirabilis</taxon>
    </lineage>
</organism>
<protein>
    <submittedName>
        <fullName evidence="1">Uncharacterized protein</fullName>
    </submittedName>
</protein>
<name>A0A8K1ZYZ7_9CYAN</name>
<dbReference type="AlphaFoldDB" id="A0A8K1ZYZ7"/>
<reference evidence="1" key="1">
    <citation type="submission" date="2019-12" db="EMBL/GenBank/DDBJ databases">
        <title>High-Quality draft genome sequences of three cyanobacteria isolated from the limestone walls of the Old Cathedral of Coimbra.</title>
        <authorList>
            <person name="Tiago I."/>
            <person name="Soares F."/>
            <person name="Portugal A."/>
        </authorList>
    </citation>
    <scope>NUCLEOTIDE SEQUENCE [LARGE SCALE GENOMIC DNA]</scope>
    <source>
        <strain evidence="1">C</strain>
    </source>
</reference>
<keyword evidence="2" id="KW-1185">Reference proteome</keyword>